<dbReference type="InterPro" id="IPR011047">
    <property type="entry name" value="Quinoprotein_ADH-like_sf"/>
</dbReference>
<accession>A0A7S4GLC7</accession>
<dbReference type="GO" id="GO:0005524">
    <property type="term" value="F:ATP binding"/>
    <property type="evidence" value="ECO:0007669"/>
    <property type="project" value="UniProtKB-KW"/>
</dbReference>
<organism evidence="8">
    <name type="scientific">Eutreptiella gymnastica</name>
    <dbReference type="NCBI Taxonomy" id="73025"/>
    <lineage>
        <taxon>Eukaryota</taxon>
        <taxon>Discoba</taxon>
        <taxon>Euglenozoa</taxon>
        <taxon>Euglenida</taxon>
        <taxon>Spirocuta</taxon>
        <taxon>Euglenophyceae</taxon>
        <taxon>Eutreptiales</taxon>
        <taxon>Eutreptiaceae</taxon>
        <taxon>Eutreptiella</taxon>
    </lineage>
</organism>
<feature type="repeat" description="WD" evidence="6">
    <location>
        <begin position="1461"/>
        <end position="1496"/>
    </location>
</feature>
<dbReference type="SUPFAM" id="SSF52047">
    <property type="entry name" value="RNI-like"/>
    <property type="match status" value="1"/>
</dbReference>
<name>A0A7S4GLC7_9EUGL</name>
<evidence type="ECO:0000256" key="4">
    <source>
        <dbReference type="ARBA" id="ARBA00022840"/>
    </source>
</evidence>
<dbReference type="PROSITE" id="PS00678">
    <property type="entry name" value="WD_REPEATS_1"/>
    <property type="match status" value="2"/>
</dbReference>
<dbReference type="InterPro" id="IPR041664">
    <property type="entry name" value="AAA_16"/>
</dbReference>
<dbReference type="PRINTS" id="PR00320">
    <property type="entry name" value="GPROTEINBRPT"/>
</dbReference>
<protein>
    <recommendedName>
        <fullName evidence="7">NACHT domain-containing protein</fullName>
    </recommendedName>
</protein>
<dbReference type="Gene3D" id="3.80.10.10">
    <property type="entry name" value="Ribonuclease Inhibitor"/>
    <property type="match status" value="1"/>
</dbReference>
<dbReference type="InterPro" id="IPR027417">
    <property type="entry name" value="P-loop_NTPase"/>
</dbReference>
<dbReference type="PANTHER" id="PTHR19848">
    <property type="entry name" value="WD40 REPEAT PROTEIN"/>
    <property type="match status" value="1"/>
</dbReference>
<feature type="domain" description="NACHT" evidence="7">
    <location>
        <begin position="543"/>
        <end position="647"/>
    </location>
</feature>
<feature type="repeat" description="WD" evidence="6">
    <location>
        <begin position="1688"/>
        <end position="1729"/>
    </location>
</feature>
<keyword evidence="2" id="KW-0677">Repeat</keyword>
<dbReference type="PROSITE" id="PS50082">
    <property type="entry name" value="WD_REPEATS_2"/>
    <property type="match status" value="6"/>
</dbReference>
<feature type="repeat" description="WD" evidence="6">
    <location>
        <begin position="1252"/>
        <end position="1292"/>
    </location>
</feature>
<evidence type="ECO:0000256" key="1">
    <source>
        <dbReference type="ARBA" id="ARBA00022574"/>
    </source>
</evidence>
<dbReference type="SMART" id="SM00320">
    <property type="entry name" value="WD40"/>
    <property type="match status" value="11"/>
</dbReference>
<keyword evidence="3" id="KW-0547">Nucleotide-binding</keyword>
<keyword evidence="5" id="KW-0689">Ribosomal protein</keyword>
<dbReference type="InterPro" id="IPR015943">
    <property type="entry name" value="WD40/YVTN_repeat-like_dom_sf"/>
</dbReference>
<evidence type="ECO:0000256" key="2">
    <source>
        <dbReference type="ARBA" id="ARBA00022737"/>
    </source>
</evidence>
<dbReference type="Pfam" id="PF00400">
    <property type="entry name" value="WD40"/>
    <property type="match status" value="6"/>
</dbReference>
<evidence type="ECO:0000256" key="5">
    <source>
        <dbReference type="ARBA" id="ARBA00022980"/>
    </source>
</evidence>
<dbReference type="Pfam" id="PF13191">
    <property type="entry name" value="AAA_16"/>
    <property type="match status" value="1"/>
</dbReference>
<dbReference type="InterPro" id="IPR019775">
    <property type="entry name" value="WD40_repeat_CS"/>
</dbReference>
<dbReference type="PROSITE" id="PS50294">
    <property type="entry name" value="WD_REPEATS_REGION"/>
    <property type="match status" value="5"/>
</dbReference>
<dbReference type="InterPro" id="IPR032675">
    <property type="entry name" value="LRR_dom_sf"/>
</dbReference>
<dbReference type="Gene3D" id="2.130.10.10">
    <property type="entry name" value="YVTN repeat-like/Quinoprotein amine dehydrogenase"/>
    <property type="match status" value="4"/>
</dbReference>
<keyword evidence="1 6" id="KW-0853">WD repeat</keyword>
<dbReference type="InterPro" id="IPR001680">
    <property type="entry name" value="WD40_rpt"/>
</dbReference>
<reference evidence="8" key="1">
    <citation type="submission" date="2021-01" db="EMBL/GenBank/DDBJ databases">
        <authorList>
            <person name="Corre E."/>
            <person name="Pelletier E."/>
            <person name="Niang G."/>
            <person name="Scheremetjew M."/>
            <person name="Finn R."/>
            <person name="Kale V."/>
            <person name="Holt S."/>
            <person name="Cochrane G."/>
            <person name="Meng A."/>
            <person name="Brown T."/>
            <person name="Cohen L."/>
        </authorList>
    </citation>
    <scope>NUCLEOTIDE SEQUENCE</scope>
    <source>
        <strain evidence="8">CCMP1594</strain>
    </source>
</reference>
<dbReference type="SUPFAM" id="SSF52540">
    <property type="entry name" value="P-loop containing nucleoside triphosphate hydrolases"/>
    <property type="match status" value="1"/>
</dbReference>
<dbReference type="Gene3D" id="3.40.50.300">
    <property type="entry name" value="P-loop containing nucleotide triphosphate hydrolases"/>
    <property type="match status" value="1"/>
</dbReference>
<dbReference type="PROSITE" id="PS50837">
    <property type="entry name" value="NACHT"/>
    <property type="match status" value="1"/>
</dbReference>
<evidence type="ECO:0000259" key="7">
    <source>
        <dbReference type="PROSITE" id="PS50837"/>
    </source>
</evidence>
<keyword evidence="5" id="KW-0687">Ribonucleoprotein</keyword>
<gene>
    <name evidence="8" type="ORF">EGYM00163_LOCUS51309</name>
</gene>
<keyword evidence="4" id="KW-0067">ATP-binding</keyword>
<dbReference type="SUPFAM" id="SSF50998">
    <property type="entry name" value="Quinoprotein alcohol dehydrogenase-like"/>
    <property type="match status" value="2"/>
</dbReference>
<feature type="repeat" description="WD" evidence="6">
    <location>
        <begin position="1409"/>
        <end position="1443"/>
    </location>
</feature>
<dbReference type="GO" id="GO:0005840">
    <property type="term" value="C:ribosome"/>
    <property type="evidence" value="ECO:0007669"/>
    <property type="project" value="UniProtKB-KW"/>
</dbReference>
<dbReference type="EMBL" id="HBJA01149280">
    <property type="protein sequence ID" value="CAE0840373.1"/>
    <property type="molecule type" value="Transcribed_RNA"/>
</dbReference>
<sequence length="1773" mass="194977">MQSQPVAVSAPSLGCVVGWAKEFQSNASPAGLMDTGDTSGGGLLRRLYTRVCKQKGCKPNSGLLNTFDSLTPPEQLALNSIDLSRNFMGSNGVYAILEFVSIQTTLEHVDLSYNNVELEHIVAMEAIVGGHNCLKSLNLSGNPLTVVAARIIIKMLVANERLTFVGVDDTSIDDEWCERIATYCARNAERQRAIADAAAALRDAPQSSESSTTVTRPLGHWKYVRVYISSTQVDFQEELSVVQKVVFPKLNELTNSLYLRFIPVVLSWDCSKGVTQAMLRSSFEAIDGCREPCNGHLPWLIVFTGERIGEAPEELPQPGSFRNHQYYKWLEKDQLDKVAKMSLPQLEVWHAFLAQYGTRTKSELTPTVFVYRRDGSAMQDLTREQEALYHCEKAGETLELPGLMPGDPPIETRYEYRRARLFEQMELCAVARTCTYIPILSPDGKLGGLESLAVKASTDMWAAAKALYSDVAEEKGALYKPSKMLQPSPDLFFPMGPHRYTASQQEAFLNWKSSHCVGRESPLKALEDYCSMSVADAGLEATFPLLVFGATGSGKSTLLAEFCKNFVQSGRDATLVYFFVGGSKNSTYISDVLFQLYVQLFPAIHEGRPVTWHSIGGLSNLPKLIAELLQQPPLKPLVLVVDGIDDIEYMSSEAADGKPRAFSPSEAALSWVPHSFHQKVRVILSSGTLSPSLKMLRQRVPQPFEMALSALGTAKCMAILRRYLTPVELPGLGKDTEALTTHLQEGVVDGPASAVSALMYKDESTVPMFHVLVAELFRSVLGSLNTELDVMRFITEHVPETVPEIFKLLLSEWEAEFGLDCVANTLSMLVVQREGTPEDELITLCSEILPWHDSDKKDNFHKFYSRLEPLLYTGPSGLVQLNTQAIVPVVEDRYNLRGDKVAAFHAAFGRYYQECIANKTYNYLRALEQLPGQLVRAGALDAAYRVLMSPVFMELKVQCGLHWQLVRDFELLLREIRRSRFFPEEGSSPNQTSVFRRRHHLRGSVHQYNASTYTDVLLQYSNVLAHYPSVCQVGINVAESHALCIDVERMVAENTVPYILLRQRNKCKLDLRATHTLRGHKAGVLHAHYSPDGTALVSTPRSGHVCVWDTTTGTLLHELAYHDPEAPFGSPGPSWVSTNYSPSGEQLICVAHDQMTWWDALTAQQRVTIRGHVSSLTTSCFSSTGKSLATVSMEEHKVVIVDVAKAKHLSFLPPPAAKEWINEVVFSAKDDAVLTCLENAVHVTQPHGNISYKLHKGPVSQITTSPKSTLVATVCENAIHVWNLRTGDVVQVLEGHADRVTAVSFSHDDKRLVSGSEDGTVRVWTLHDGKLLETLDAAPDVYTDDDDRITRLRRPTTTQGKGFVGVGPTEERHRVGWCSFTPGREHIVARVGCTVKVWDAVTYRTINTLHGHNDTVHWMALCPTANAIATASEDHTVRLWDLEGPLDQSLRTTTPNLLLSTRAHTMGVNSIDIASDGSRLVTTGLDGILKVWDLRTDGGDLVLSVGGGYSMARFLDTEERDPQSIVVGRIDTVVVLDLKTGQQLCALPVLVPSLAVVQDEEAGIRLLEAAPDGSAVALVLSSKSEDLSRKIFVLSLPKGQHIAAFNSRRARIASIRFLTPQIVLATGMDGVVRSYWIPTRQEMDDLVKFDAPASCVAAASDGSFIVSGSQDTTLQVTDVKSKKCRVTLVGHVGRVKCTATSSSGKYVASGADDLSVKLWTADDGRCVASFMCKAVPTVLAFTPAQSSGPLKGAPEMVIVGDDAGHTYVFDVLD</sequence>
<dbReference type="CDD" id="cd00200">
    <property type="entry name" value="WD40"/>
    <property type="match status" value="1"/>
</dbReference>
<proteinExistence type="predicted"/>
<feature type="repeat" description="WD" evidence="6">
    <location>
        <begin position="1077"/>
        <end position="1118"/>
    </location>
</feature>
<dbReference type="InterPro" id="IPR007111">
    <property type="entry name" value="NACHT_NTPase"/>
</dbReference>
<evidence type="ECO:0000256" key="3">
    <source>
        <dbReference type="ARBA" id="ARBA00022741"/>
    </source>
</evidence>
<dbReference type="PANTHER" id="PTHR19848:SF8">
    <property type="entry name" value="F-BOX AND WD REPEAT DOMAIN CONTAINING 7"/>
    <property type="match status" value="1"/>
</dbReference>
<evidence type="ECO:0000256" key="6">
    <source>
        <dbReference type="PROSITE-ProRule" id="PRU00221"/>
    </source>
</evidence>
<dbReference type="InterPro" id="IPR020472">
    <property type="entry name" value="WD40_PAC1"/>
</dbReference>
<feature type="repeat" description="WD" evidence="6">
    <location>
        <begin position="1293"/>
        <end position="1334"/>
    </location>
</feature>
<evidence type="ECO:0000313" key="8">
    <source>
        <dbReference type="EMBL" id="CAE0840373.1"/>
    </source>
</evidence>